<dbReference type="SUPFAM" id="SSF49265">
    <property type="entry name" value="Fibronectin type III"/>
    <property type="match status" value="1"/>
</dbReference>
<dbReference type="Gene3D" id="2.60.40.10">
    <property type="entry name" value="Immunoglobulins"/>
    <property type="match status" value="1"/>
</dbReference>
<dbReference type="PaxDb" id="121845-A0A1S4EI17"/>
<evidence type="ECO:0000313" key="2">
    <source>
        <dbReference type="Proteomes" id="UP000079169"/>
    </source>
</evidence>
<gene>
    <name evidence="3" type="primary">LOC108253033</name>
</gene>
<protein>
    <submittedName>
        <fullName evidence="3">Uncharacterized protein LOC108253033</fullName>
    </submittedName>
</protein>
<feature type="domain" description="Fibronectin type-III" evidence="1">
    <location>
        <begin position="1"/>
        <end position="96"/>
    </location>
</feature>
<dbReference type="GeneID" id="108253033"/>
<evidence type="ECO:0000259" key="1">
    <source>
        <dbReference type="PROSITE" id="PS50853"/>
    </source>
</evidence>
<name>A0A1S4EI17_DIACI</name>
<organism evidence="2 3">
    <name type="scientific">Diaphorina citri</name>
    <name type="common">Asian citrus psyllid</name>
    <dbReference type="NCBI Taxonomy" id="121845"/>
    <lineage>
        <taxon>Eukaryota</taxon>
        <taxon>Metazoa</taxon>
        <taxon>Ecdysozoa</taxon>
        <taxon>Arthropoda</taxon>
        <taxon>Hexapoda</taxon>
        <taxon>Insecta</taxon>
        <taxon>Pterygota</taxon>
        <taxon>Neoptera</taxon>
        <taxon>Paraneoptera</taxon>
        <taxon>Hemiptera</taxon>
        <taxon>Sternorrhyncha</taxon>
        <taxon>Psylloidea</taxon>
        <taxon>Psyllidae</taxon>
        <taxon>Diaphorininae</taxon>
        <taxon>Diaphorina</taxon>
    </lineage>
</organism>
<dbReference type="InterPro" id="IPR036116">
    <property type="entry name" value="FN3_sf"/>
</dbReference>
<keyword evidence="2" id="KW-1185">Reference proteome</keyword>
<accession>A0A1S4EI17</accession>
<dbReference type="KEGG" id="dci:108253033"/>
<dbReference type="InterPro" id="IPR003961">
    <property type="entry name" value="FN3_dom"/>
</dbReference>
<dbReference type="CDD" id="cd00063">
    <property type="entry name" value="FN3"/>
    <property type="match status" value="1"/>
</dbReference>
<dbReference type="PROSITE" id="PS50853">
    <property type="entry name" value="FN3"/>
    <property type="match status" value="1"/>
</dbReference>
<dbReference type="AlphaFoldDB" id="A0A1S4EI17"/>
<proteinExistence type="predicted"/>
<dbReference type="Proteomes" id="UP000079169">
    <property type="component" value="Unplaced"/>
</dbReference>
<dbReference type="RefSeq" id="XP_017301727.1">
    <property type="nucleotide sequence ID" value="XM_017446238.2"/>
</dbReference>
<evidence type="ECO:0000313" key="3">
    <source>
        <dbReference type="RefSeq" id="XP_017301727.1"/>
    </source>
</evidence>
<dbReference type="InterPro" id="IPR013783">
    <property type="entry name" value="Ig-like_fold"/>
</dbReference>
<reference evidence="3" key="1">
    <citation type="submission" date="2025-08" db="UniProtKB">
        <authorList>
            <consortium name="RefSeq"/>
        </authorList>
    </citation>
    <scope>IDENTIFICATION</scope>
</reference>
<sequence length="137" mass="16213">MLKLRVAKRTRQAITLEWNRVESEDDGDSMVAYLLQREDYRIRSWVPIYSGFSNSIMVDNLRPETCFKFRVQAFTKSSNTKQVLYSEEIYADTSDDFMSVTTFHRAIQYGDLNDIRKFVRERFVGDYPMCDVCKLYA</sequence>